<sequence length="33" mass="3821">MTSCEEARFYLKQCGLSALDRNQNGRPCEKLCR</sequence>
<evidence type="ECO:0000313" key="1">
    <source>
        <dbReference type="EMBL" id="ASV34237.1"/>
    </source>
</evidence>
<accession>A0A4P2SQZ0</accession>
<reference evidence="1" key="1">
    <citation type="submission" date="2017-08" db="EMBL/GenBank/DDBJ databases">
        <title>Genome sequence of Candidatus Hamiltonella defensa from Acyrthosiphon pisum strain MI47.</title>
        <authorList>
            <person name="Patel V.A."/>
            <person name="Chevignon G."/>
            <person name="Russell J.A."/>
            <person name="Oliver K.M."/>
        </authorList>
    </citation>
    <scope>NUCLEOTIDE SEQUENCE</scope>
    <source>
        <strain evidence="1">MI47</strain>
    </source>
</reference>
<name>A0A4P2SQZ0_9ENTR</name>
<dbReference type="GeneID" id="96895009"/>
<organism evidence="1 2">
    <name type="scientific">Candidatus Williamhamiltonella defendens</name>
    <dbReference type="NCBI Taxonomy" id="138072"/>
    <lineage>
        <taxon>Bacteria</taxon>
        <taxon>Pseudomonadati</taxon>
        <taxon>Pseudomonadota</taxon>
        <taxon>Gammaproteobacteria</taxon>
        <taxon>Enterobacterales</taxon>
        <taxon>Enterobacteriaceae</taxon>
        <taxon>aphid secondary symbionts</taxon>
        <taxon>Candidatus Williamhamiltonella</taxon>
    </lineage>
</organism>
<dbReference type="EMBL" id="CP022932">
    <property type="protein sequence ID" value="ASV34237.1"/>
    <property type="molecule type" value="Genomic_DNA"/>
</dbReference>
<proteinExistence type="predicted"/>
<gene>
    <name evidence="1" type="ORF">CJJ18_10090</name>
</gene>
<evidence type="ECO:0000313" key="2">
    <source>
        <dbReference type="Proteomes" id="UP000792865"/>
    </source>
</evidence>
<protein>
    <submittedName>
        <fullName evidence="1">Uncharacterized protein</fullName>
    </submittedName>
</protein>
<dbReference type="AlphaFoldDB" id="A0A4P2SQZ0"/>
<dbReference type="Pfam" id="PF05901">
    <property type="entry name" value="Excalibur"/>
    <property type="match status" value="1"/>
</dbReference>
<dbReference type="InterPro" id="IPR008613">
    <property type="entry name" value="Excalibur_Ca-bd_domain"/>
</dbReference>
<dbReference type="Proteomes" id="UP000792865">
    <property type="component" value="Chromosome"/>
</dbReference>
<dbReference type="RefSeq" id="WP_095034718.1">
    <property type="nucleotide sequence ID" value="NZ_CADIJH010000102.1"/>
</dbReference>